<dbReference type="NCBIfam" id="NF006108">
    <property type="entry name" value="PRK08259.1"/>
    <property type="match status" value="1"/>
</dbReference>
<dbReference type="InterPro" id="IPR001753">
    <property type="entry name" value="Enoyl-CoA_hydra/iso"/>
</dbReference>
<dbReference type="Pfam" id="PF00378">
    <property type="entry name" value="ECH_1"/>
    <property type="match status" value="1"/>
</dbReference>
<dbReference type="CDD" id="cd06558">
    <property type="entry name" value="crotonase-like"/>
    <property type="match status" value="1"/>
</dbReference>
<evidence type="ECO:0000313" key="2">
    <source>
        <dbReference type="EMBL" id="CAB4338403.1"/>
    </source>
</evidence>
<dbReference type="InterPro" id="IPR029045">
    <property type="entry name" value="ClpP/crotonase-like_dom_sf"/>
</dbReference>
<dbReference type="GO" id="GO:0003824">
    <property type="term" value="F:catalytic activity"/>
    <property type="evidence" value="ECO:0007669"/>
    <property type="project" value="InterPro"/>
</dbReference>
<dbReference type="EMBL" id="CAESAO010000018">
    <property type="protein sequence ID" value="CAB4338403.1"/>
    <property type="molecule type" value="Genomic_DNA"/>
</dbReference>
<protein>
    <submittedName>
        <fullName evidence="2">Unannotated protein</fullName>
    </submittedName>
</protein>
<dbReference type="Gene3D" id="3.90.226.10">
    <property type="entry name" value="2-enoyl-CoA Hydratase, Chain A, domain 1"/>
    <property type="match status" value="1"/>
</dbReference>
<evidence type="ECO:0000256" key="1">
    <source>
        <dbReference type="ARBA" id="ARBA00005254"/>
    </source>
</evidence>
<dbReference type="SUPFAM" id="SSF52096">
    <property type="entry name" value="ClpP/crotonase"/>
    <property type="match status" value="1"/>
</dbReference>
<accession>A0A6J5ZFH7</accession>
<dbReference type="Gene3D" id="1.10.287.2460">
    <property type="match status" value="1"/>
</dbReference>
<dbReference type="PANTHER" id="PTHR43802:SF1">
    <property type="entry name" value="IP11341P-RELATED"/>
    <property type="match status" value="1"/>
</dbReference>
<organism evidence="2">
    <name type="scientific">freshwater metagenome</name>
    <dbReference type="NCBI Taxonomy" id="449393"/>
    <lineage>
        <taxon>unclassified sequences</taxon>
        <taxon>metagenomes</taxon>
        <taxon>ecological metagenomes</taxon>
    </lineage>
</organism>
<proteinExistence type="inferred from homology"/>
<dbReference type="AlphaFoldDB" id="A0A6J5ZFH7"/>
<sequence>MSPLDQDQVSYELRGQCAVITIDRPERRNAVDGATADALAAAYQRWIADDAAKVMILTGAGTEAFCAGADLKAIETLAPRLTADEGPLGFTRLTAPKPAIAAIEGWCLAGGMELALWCDLRIAAESARFGFTERRFGVPLIDGGTQRLPRIVGLGRAMDLVLTGRVIDVDEAKEIGLVNESVADGSALERALELGEQIAGFPWVTMIADRESTLEAQGLPLAEGMAREAARGTGTVIEGAAGAARFAAGEGRHGAGVEGTGSD</sequence>
<dbReference type="PANTHER" id="PTHR43802">
    <property type="entry name" value="ENOYL-COA HYDRATASE"/>
    <property type="match status" value="1"/>
</dbReference>
<gene>
    <name evidence="2" type="ORF">UFOPK3522_00373</name>
</gene>
<comment type="similarity">
    <text evidence="1">Belongs to the enoyl-CoA hydratase/isomerase family.</text>
</comment>
<reference evidence="2" key="1">
    <citation type="submission" date="2020-05" db="EMBL/GenBank/DDBJ databases">
        <authorList>
            <person name="Chiriac C."/>
            <person name="Salcher M."/>
            <person name="Ghai R."/>
            <person name="Kavagutti S V."/>
        </authorList>
    </citation>
    <scope>NUCLEOTIDE SEQUENCE</scope>
</reference>
<dbReference type="InterPro" id="IPR018376">
    <property type="entry name" value="Enoyl-CoA_hyd/isom_CS"/>
</dbReference>
<dbReference type="PROSITE" id="PS00166">
    <property type="entry name" value="ENOYL_COA_HYDRATASE"/>
    <property type="match status" value="1"/>
</dbReference>
<name>A0A6J5ZFH7_9ZZZZ</name>